<evidence type="ECO:0000259" key="1">
    <source>
        <dbReference type="Pfam" id="PF01966"/>
    </source>
</evidence>
<dbReference type="NCBIfam" id="TIGR00277">
    <property type="entry name" value="HDIG"/>
    <property type="match status" value="1"/>
</dbReference>
<dbReference type="CDD" id="cd00077">
    <property type="entry name" value="HDc"/>
    <property type="match status" value="1"/>
</dbReference>
<comment type="caution">
    <text evidence="2">The sequence shown here is derived from an EMBL/GenBank/DDBJ whole genome shotgun (WGS) entry which is preliminary data.</text>
</comment>
<dbReference type="InterPro" id="IPR006674">
    <property type="entry name" value="HD_domain"/>
</dbReference>
<dbReference type="InterPro" id="IPR006675">
    <property type="entry name" value="HDIG_dom"/>
</dbReference>
<proteinExistence type="predicted"/>
<evidence type="ECO:0000313" key="2">
    <source>
        <dbReference type="EMBL" id="HJF84538.1"/>
    </source>
</evidence>
<protein>
    <submittedName>
        <fullName evidence="2">HD domain-containing protein</fullName>
    </submittedName>
</protein>
<name>A0A921L7B7_9FIRM</name>
<dbReference type="AlphaFoldDB" id="A0A921L7B7"/>
<dbReference type="EMBL" id="DYVR01000069">
    <property type="protein sequence ID" value="HJF84538.1"/>
    <property type="molecule type" value="Genomic_DNA"/>
</dbReference>
<dbReference type="Pfam" id="PF01966">
    <property type="entry name" value="HD"/>
    <property type="match status" value="1"/>
</dbReference>
<dbReference type="SUPFAM" id="SSF109604">
    <property type="entry name" value="HD-domain/PDEase-like"/>
    <property type="match status" value="1"/>
</dbReference>
<dbReference type="RefSeq" id="WP_349675928.1">
    <property type="nucleotide sequence ID" value="NZ_CAKMHU010000003.1"/>
</dbReference>
<reference evidence="2" key="1">
    <citation type="journal article" date="2021" name="PeerJ">
        <title>Extensive microbial diversity within the chicken gut microbiome revealed by metagenomics and culture.</title>
        <authorList>
            <person name="Gilroy R."/>
            <person name="Ravi A."/>
            <person name="Getino M."/>
            <person name="Pursley I."/>
            <person name="Horton D.L."/>
            <person name="Alikhan N.F."/>
            <person name="Baker D."/>
            <person name="Gharbi K."/>
            <person name="Hall N."/>
            <person name="Watson M."/>
            <person name="Adriaenssens E.M."/>
            <person name="Foster-Nyarko E."/>
            <person name="Jarju S."/>
            <person name="Secka A."/>
            <person name="Antonio M."/>
            <person name="Oren A."/>
            <person name="Chaudhuri R.R."/>
            <person name="La Ragione R."/>
            <person name="Hildebrand F."/>
            <person name="Pallen M.J."/>
        </authorList>
    </citation>
    <scope>NUCLEOTIDE SEQUENCE</scope>
    <source>
        <strain evidence="2">7318</strain>
    </source>
</reference>
<dbReference type="InterPro" id="IPR003607">
    <property type="entry name" value="HD/PDEase_dom"/>
</dbReference>
<dbReference type="Gene3D" id="1.10.3210.10">
    <property type="entry name" value="Hypothetical protein af1432"/>
    <property type="match status" value="1"/>
</dbReference>
<feature type="domain" description="HD" evidence="1">
    <location>
        <begin position="62"/>
        <end position="176"/>
    </location>
</feature>
<gene>
    <name evidence="2" type="ORF">K8V65_02595</name>
</gene>
<dbReference type="Proteomes" id="UP000780768">
    <property type="component" value="Unassembled WGS sequence"/>
</dbReference>
<evidence type="ECO:0000313" key="3">
    <source>
        <dbReference type="Proteomes" id="UP000780768"/>
    </source>
</evidence>
<reference evidence="2" key="2">
    <citation type="submission" date="2021-09" db="EMBL/GenBank/DDBJ databases">
        <authorList>
            <person name="Gilroy R."/>
        </authorList>
    </citation>
    <scope>NUCLEOTIDE SEQUENCE</scope>
    <source>
        <strain evidence="2">7318</strain>
    </source>
</reference>
<organism evidence="2 3">
    <name type="scientific">Megamonas hypermegale</name>
    <dbReference type="NCBI Taxonomy" id="158847"/>
    <lineage>
        <taxon>Bacteria</taxon>
        <taxon>Bacillati</taxon>
        <taxon>Bacillota</taxon>
        <taxon>Negativicutes</taxon>
        <taxon>Selenomonadales</taxon>
        <taxon>Selenomonadaceae</taxon>
        <taxon>Megamonas</taxon>
    </lineage>
</organism>
<accession>A0A921L7B7</accession>
<sequence length="280" mass="32797">MNDIAKMRELWQEMSSWMTTYMKSFYSPEEAQKAKSHLDIKNTGTIFFDDAQIVDGIVLKEQHTWKVTHNCERLAQHLKLNEHDTILAKMIGLFHDVGRFRQFTIYRTFNDAMSENHAKLGLSVIKDLSFMQKLSSDDLATLKFAIGNHNAKEIAPTDNKRWLSFAKLIRDADKIDIYRVLKPYLGPTDGTGCSPDFVELFVEGKQCDYTKMRTQDDRKLVRLMWVYDINYAWSLQQIINDNYIEEIIGNLLQDEEMTKGFNRLRAYMEKKLKTPDIWEG</sequence>